<dbReference type="Pfam" id="PF10711">
    <property type="entry name" value="DUF2513"/>
    <property type="match status" value="1"/>
</dbReference>
<dbReference type="EMBL" id="VAFL01000013">
    <property type="protein sequence ID" value="TKW65407.1"/>
    <property type="molecule type" value="Genomic_DNA"/>
</dbReference>
<protein>
    <submittedName>
        <fullName evidence="1">DUF2513 domain-containing protein</fullName>
    </submittedName>
</protein>
<evidence type="ECO:0000313" key="2">
    <source>
        <dbReference type="Proteomes" id="UP000315344"/>
    </source>
</evidence>
<dbReference type="AlphaFoldDB" id="A0A533I4E5"/>
<organism evidence="1 2">
    <name type="scientific">Paracoccus denitrificans</name>
    <dbReference type="NCBI Taxonomy" id="266"/>
    <lineage>
        <taxon>Bacteria</taxon>
        <taxon>Pseudomonadati</taxon>
        <taxon>Pseudomonadota</taxon>
        <taxon>Alphaproteobacteria</taxon>
        <taxon>Rhodobacterales</taxon>
        <taxon>Paracoccaceae</taxon>
        <taxon>Paracoccus</taxon>
    </lineage>
</organism>
<sequence length="111" mass="12187">MKRNDDLIRDLLFEAEASHDPLFGPFDDEDETGYAHAILLCDAGFFHEVDSGIFRLTNQGHDYLAAIRDDGIWQKTKEAASSAGGVGLGVMKDIAVAYEKQELSTRLGIAL</sequence>
<dbReference type="Proteomes" id="UP000315344">
    <property type="component" value="Unassembled WGS sequence"/>
</dbReference>
<name>A0A533I4E5_PARDE</name>
<accession>A0A533I4E5</accession>
<dbReference type="InterPro" id="IPR019650">
    <property type="entry name" value="DUF2513"/>
</dbReference>
<comment type="caution">
    <text evidence="1">The sequence shown here is derived from an EMBL/GenBank/DDBJ whole genome shotgun (WGS) entry which is preliminary data.</text>
</comment>
<gene>
    <name evidence="1" type="ORF">DI616_14630</name>
</gene>
<evidence type="ECO:0000313" key="1">
    <source>
        <dbReference type="EMBL" id="TKW65407.1"/>
    </source>
</evidence>
<reference evidence="1 2" key="1">
    <citation type="journal article" date="2017" name="Nat. Commun.">
        <title>In situ click chemistry generation of cyclooxygenase-2 inhibitors.</title>
        <authorList>
            <person name="Bhardwaj A."/>
            <person name="Kaur J."/>
            <person name="Wuest M."/>
            <person name="Wuest F."/>
        </authorList>
    </citation>
    <scope>NUCLEOTIDE SEQUENCE [LARGE SCALE GENOMIC DNA]</scope>
    <source>
        <strain evidence="1">S2_012_000_R3_94</strain>
    </source>
</reference>
<proteinExistence type="predicted"/>